<dbReference type="Pfam" id="PF24981">
    <property type="entry name" value="Beta-prop_ATRN-LZTR1"/>
    <property type="match status" value="1"/>
</dbReference>
<sequence>MKRTALFILLVCLFMDASYAQFEKYSWKIIETTGNYIPREECDFVAVKDKFYLLGGRGITDVNIFDPKANTWTNGAKPPIELNHFQAVVYKDEVYLLGAMTGRYPHEQPVANIYIYTPKTDTWRTGDEIPADRRRGSGGVVVYKDKFYMVTGILDGHWTGNVTWFDEYDPKTGKWTKLADAPAARDHVRAGLIENKLYLIGGQQSNTMEKKGLTGVVASVDVFDFKTGKWSTETAKLPTLRAGNTTLAIKNDLFIIAGESAAQRKSHNEVEVYNVKTGVFRTMPPLVEGRHAAGAVVYKNKIYTVAGVGNSGGSPLLKSIEFFSE</sequence>
<dbReference type="Proteomes" id="UP001596958">
    <property type="component" value="Unassembled WGS sequence"/>
</dbReference>
<dbReference type="PANTHER" id="PTHR46375">
    <property type="entry name" value="KELCH REPEAT AND BTB DOMAIN-CONTAINING PROTEIN 13-RELATED"/>
    <property type="match status" value="1"/>
</dbReference>
<dbReference type="EMBL" id="JBHTHU010000001">
    <property type="protein sequence ID" value="MFD0749038.1"/>
    <property type="molecule type" value="Genomic_DNA"/>
</dbReference>
<dbReference type="InterPro" id="IPR052392">
    <property type="entry name" value="Kelch-BTB_domain-containing"/>
</dbReference>
<accession>A0ABW2YTH7</accession>
<feature type="signal peptide" evidence="3">
    <location>
        <begin position="1"/>
        <end position="20"/>
    </location>
</feature>
<dbReference type="InterPro" id="IPR006652">
    <property type="entry name" value="Kelch_1"/>
</dbReference>
<reference evidence="6" key="1">
    <citation type="journal article" date="2019" name="Int. J. Syst. Evol. Microbiol.">
        <title>The Global Catalogue of Microorganisms (GCM) 10K type strain sequencing project: providing services to taxonomists for standard genome sequencing and annotation.</title>
        <authorList>
            <consortium name="The Broad Institute Genomics Platform"/>
            <consortium name="The Broad Institute Genome Sequencing Center for Infectious Disease"/>
            <person name="Wu L."/>
            <person name="Ma J."/>
        </authorList>
    </citation>
    <scope>NUCLEOTIDE SEQUENCE [LARGE SCALE GENOMIC DNA]</scope>
    <source>
        <strain evidence="6">CCUG 63418</strain>
    </source>
</reference>
<keyword evidence="3" id="KW-0732">Signal</keyword>
<dbReference type="SUPFAM" id="SSF117281">
    <property type="entry name" value="Kelch motif"/>
    <property type="match status" value="1"/>
</dbReference>
<dbReference type="SMART" id="SM00612">
    <property type="entry name" value="Kelch"/>
    <property type="match status" value="5"/>
</dbReference>
<comment type="caution">
    <text evidence="5">The sequence shown here is derived from an EMBL/GenBank/DDBJ whole genome shotgun (WGS) entry which is preliminary data.</text>
</comment>
<organism evidence="5 6">
    <name type="scientific">Mucilaginibacter calamicampi</name>
    <dbReference type="NCBI Taxonomy" id="1302352"/>
    <lineage>
        <taxon>Bacteria</taxon>
        <taxon>Pseudomonadati</taxon>
        <taxon>Bacteroidota</taxon>
        <taxon>Sphingobacteriia</taxon>
        <taxon>Sphingobacteriales</taxon>
        <taxon>Sphingobacteriaceae</taxon>
        <taxon>Mucilaginibacter</taxon>
    </lineage>
</organism>
<proteinExistence type="predicted"/>
<evidence type="ECO:0000259" key="4">
    <source>
        <dbReference type="Pfam" id="PF24981"/>
    </source>
</evidence>
<feature type="chain" id="PRO_5046518555" evidence="3">
    <location>
        <begin position="21"/>
        <end position="325"/>
    </location>
</feature>
<keyword evidence="2" id="KW-0677">Repeat</keyword>
<evidence type="ECO:0000313" key="6">
    <source>
        <dbReference type="Proteomes" id="UP001596958"/>
    </source>
</evidence>
<dbReference type="InterPro" id="IPR015915">
    <property type="entry name" value="Kelch-typ_b-propeller"/>
</dbReference>
<dbReference type="RefSeq" id="WP_377097059.1">
    <property type="nucleotide sequence ID" value="NZ_JBHTHU010000001.1"/>
</dbReference>
<name>A0ABW2YTH7_9SPHI</name>
<evidence type="ECO:0000256" key="1">
    <source>
        <dbReference type="ARBA" id="ARBA00022441"/>
    </source>
</evidence>
<keyword evidence="1" id="KW-0880">Kelch repeat</keyword>
<evidence type="ECO:0000256" key="3">
    <source>
        <dbReference type="SAM" id="SignalP"/>
    </source>
</evidence>
<dbReference type="Gene3D" id="2.120.10.80">
    <property type="entry name" value="Kelch-type beta propeller"/>
    <property type="match status" value="2"/>
</dbReference>
<keyword evidence="6" id="KW-1185">Reference proteome</keyword>
<protein>
    <submittedName>
        <fullName evidence="5">Kelch repeat-containing protein</fullName>
    </submittedName>
</protein>
<evidence type="ECO:0000256" key="2">
    <source>
        <dbReference type="ARBA" id="ARBA00022737"/>
    </source>
</evidence>
<dbReference type="PANTHER" id="PTHR46375:SF3">
    <property type="entry name" value="KELCH REPEAT AND BTB DOMAIN-CONTAINING PROTEIN 13"/>
    <property type="match status" value="1"/>
</dbReference>
<feature type="domain" description="Attractin/MKLN-like beta-propeller" evidence="4">
    <location>
        <begin position="19"/>
        <end position="258"/>
    </location>
</feature>
<dbReference type="InterPro" id="IPR056737">
    <property type="entry name" value="Beta-prop_ATRN-MKLN-like"/>
</dbReference>
<evidence type="ECO:0000313" key="5">
    <source>
        <dbReference type="EMBL" id="MFD0749038.1"/>
    </source>
</evidence>
<gene>
    <name evidence="5" type="ORF">ACFQZS_02720</name>
</gene>